<keyword evidence="5" id="KW-1185">Reference proteome</keyword>
<keyword evidence="3" id="KW-0732">Signal</keyword>
<evidence type="ECO:0000313" key="5">
    <source>
        <dbReference type="Proteomes" id="UP001499938"/>
    </source>
</evidence>
<feature type="region of interest" description="Disordered" evidence="1">
    <location>
        <begin position="369"/>
        <end position="500"/>
    </location>
</feature>
<dbReference type="RefSeq" id="WP_344085903.1">
    <property type="nucleotide sequence ID" value="NZ_BAAAPO010000040.1"/>
</dbReference>
<dbReference type="EMBL" id="BAAAPO010000040">
    <property type="protein sequence ID" value="GAA1800345.1"/>
    <property type="molecule type" value="Genomic_DNA"/>
</dbReference>
<dbReference type="Gene3D" id="1.50.10.20">
    <property type="match status" value="1"/>
</dbReference>
<dbReference type="SUPFAM" id="SSF48239">
    <property type="entry name" value="Terpenoid cyclases/Protein prenyltransferases"/>
    <property type="match status" value="1"/>
</dbReference>
<feature type="compositionally biased region" description="Low complexity" evidence="1">
    <location>
        <begin position="463"/>
        <end position="498"/>
    </location>
</feature>
<proteinExistence type="predicted"/>
<evidence type="ECO:0000256" key="3">
    <source>
        <dbReference type="SAM" id="SignalP"/>
    </source>
</evidence>
<accession>A0ABP4Y3F3</accession>
<feature type="transmembrane region" description="Helical" evidence="2">
    <location>
        <begin position="505"/>
        <end position="524"/>
    </location>
</feature>
<keyword evidence="2" id="KW-0472">Membrane</keyword>
<protein>
    <submittedName>
        <fullName evidence="4">Uncharacterized protein</fullName>
    </submittedName>
</protein>
<gene>
    <name evidence="4" type="ORF">GCM10009811_25210</name>
</gene>
<evidence type="ECO:0000313" key="4">
    <source>
        <dbReference type="EMBL" id="GAA1800345.1"/>
    </source>
</evidence>
<evidence type="ECO:0000256" key="1">
    <source>
        <dbReference type="SAM" id="MobiDB-lite"/>
    </source>
</evidence>
<feature type="signal peptide" evidence="3">
    <location>
        <begin position="1"/>
        <end position="35"/>
    </location>
</feature>
<comment type="caution">
    <text evidence="4">The sequence shown here is derived from an EMBL/GenBank/DDBJ whole genome shotgun (WGS) entry which is preliminary data.</text>
</comment>
<name>A0ABP4Y3F3_9MICO</name>
<dbReference type="Proteomes" id="UP001499938">
    <property type="component" value="Unassembled WGS sequence"/>
</dbReference>
<reference evidence="5" key="1">
    <citation type="journal article" date="2019" name="Int. J. Syst. Evol. Microbiol.">
        <title>The Global Catalogue of Microorganisms (GCM) 10K type strain sequencing project: providing services to taxonomists for standard genome sequencing and annotation.</title>
        <authorList>
            <consortium name="The Broad Institute Genomics Platform"/>
            <consortium name="The Broad Institute Genome Sequencing Center for Infectious Disease"/>
            <person name="Wu L."/>
            <person name="Ma J."/>
        </authorList>
    </citation>
    <scope>NUCLEOTIDE SEQUENCE [LARGE SCALE GENOMIC DNA]</scope>
    <source>
        <strain evidence="5">JCM 15592</strain>
    </source>
</reference>
<dbReference type="InterPro" id="IPR008930">
    <property type="entry name" value="Terpenoid_cyclase/PrenylTrfase"/>
</dbReference>
<feature type="compositionally biased region" description="Low complexity" evidence="1">
    <location>
        <begin position="383"/>
        <end position="448"/>
    </location>
</feature>
<feature type="chain" id="PRO_5046886071" evidence="3">
    <location>
        <begin position="36"/>
        <end position="531"/>
    </location>
</feature>
<organism evidence="4 5">
    <name type="scientific">Nostocoides veronense</name>
    <dbReference type="NCBI Taxonomy" id="330836"/>
    <lineage>
        <taxon>Bacteria</taxon>
        <taxon>Bacillati</taxon>
        <taxon>Actinomycetota</taxon>
        <taxon>Actinomycetes</taxon>
        <taxon>Micrococcales</taxon>
        <taxon>Intrasporangiaceae</taxon>
        <taxon>Nostocoides</taxon>
    </lineage>
</organism>
<dbReference type="PROSITE" id="PS51257">
    <property type="entry name" value="PROKAR_LIPOPROTEIN"/>
    <property type="match status" value="1"/>
</dbReference>
<keyword evidence="2" id="KW-0812">Transmembrane</keyword>
<sequence length="531" mass="52162">MQRLPVTVAASASSLACALAVVGGLPVAGATRAWAATSTSTATGSGPTPTIGVGGDGADFLVRQLAAGDGLLDYPGTDQPDLGVTADAVLGLLTVRSGPTQAVASVVAVEARLGDYLGPSFGATELYAGPVAKVALLAESAGRDARSFGGRDLVADLQGLEAADGRFADRTAYGDTSNTFTQALAIIALHRIGEKPSASAVDFLLAQQCSDGGLRMTPGSEPCTSDPDAASLGAVALLADGSHGEAADRALTYLTARQQPDGGLGGGIGATGVNTNSTGLAGMAFKVAGRDAPLRLARDYLASVQLGCDAPMSVRGAIAYDRSAYDALVAAGASATASDQERRATAQGMLAFGDDSLLDADITQAAEPLSTCDPAPTQPPPTTGGSTTWSTGPGSTSTTSSTSPSTTSTSTPVTTTPSSTGTGTSTTSSTSATSSPAPSPSSTRSASSQPMGPTSTRGPAPTPTTTESATQSASDTASVPATASTTTPATAAAQPAAAQRSNTPALLGAAGLALLGAAIGALILRRERKNP</sequence>
<evidence type="ECO:0000256" key="2">
    <source>
        <dbReference type="SAM" id="Phobius"/>
    </source>
</evidence>
<keyword evidence="2" id="KW-1133">Transmembrane helix</keyword>